<evidence type="ECO:0000259" key="2">
    <source>
        <dbReference type="Pfam" id="PF13111"/>
    </source>
</evidence>
<feature type="domain" description="pPIWI-RE module N-terminal" evidence="2">
    <location>
        <begin position="10"/>
        <end position="419"/>
    </location>
</feature>
<keyword evidence="5" id="KW-1185">Reference proteome</keyword>
<dbReference type="AlphaFoldDB" id="A0AAE3GF51"/>
<evidence type="ECO:0000259" key="3">
    <source>
        <dbReference type="Pfam" id="PF18157"/>
    </source>
</evidence>
<name>A0AAE3GF51_9PSEU</name>
<proteinExistence type="predicted"/>
<dbReference type="InterPro" id="IPR024996">
    <property type="entry name" value="RNaseH_pPIWI_RE"/>
</dbReference>
<protein>
    <recommendedName>
        <fullName evidence="6">DUF3893 domain-containing protein</fullName>
    </recommendedName>
</protein>
<dbReference type="Proteomes" id="UP001206128">
    <property type="component" value="Unassembled WGS sequence"/>
</dbReference>
<sequence length="896" mass="99941">MKYDKITLAAYQPSGEQWLNTFRTIRFGDDWRDEALALHRLGRERVNDPTTLPIDQLNKLFRTVAPGVVATARGAATDSSTPWLYAEHDVPVDLVAAVVNTWAFTLGPHRPNLDPSRRLEIEESILKVATALSTSIPNWEDEVVDLTASGLSRGGTAVPDRRLYQLLPEVLAAHLASRPSVLKGRGSHFRVVTRGQGTELVSWPPESSRRKRRDWFYSLVIGITVQTVPFSPMFRVHVTTGIRRWITDPVFIPGGRGVQALLAIDPPWLNGQRHTPRMSGNFLIRDGANGAARWRRGSLAVLLPQLDIMRQYPSAAKVVANPGVWLAGVGGVQAGVVYRNGLVDHEIETGVGPDERAELDRWVEDNLRPWFRRTPDMVRTGHAAKPALRVEKRLSSEESRAALDRRMAPERRAALARALDGAPLKVDIHWQTERTRDELVAALCALLDLPNPDFGAQGDATWMWTGDGITIEVMCREFDVTAASALAGAKKGTDRRKHLTAEIKHRRALVRGLFERDLDPAREAGVVFVELHGEDSFVATGTDPKTAIRLGCASAGRLSQFIERLDDGEGLAHRARMACLDGLRQLGAVTTAPPRLSGLPEGTRMVGMWTARRRARDVTRYAHRELVVVRVEPRDGHYQVEGWHDGQKRWLPYRQYLLSMPEVAAVRPSVERRSTNVLKDGQASTQRRIRSVLYQLRDRPTALMVNSENMRLWWPGIRNSELERDMVAFGAEPPQRLAVLGSDLRLILIRTGGSRTEVPQWYAMTPDHDAAGFSAEIWRSGQSVIDERVFASTAEVPHTVKGMNRRTRKLLPNGTNATTPAKRMWNPRYVEITVAGCLSSTALAAAGRTGEPDDPATWAALAHQQRYVDDYVPLAQPAVLHWAKLVEEYVLPTEPF</sequence>
<feature type="domain" description="Prokaryotic pPIWI-RE MID" evidence="3">
    <location>
        <begin position="464"/>
        <end position="592"/>
    </location>
</feature>
<gene>
    <name evidence="4" type="ORF">LX83_003999</name>
</gene>
<dbReference type="InterPro" id="IPR040496">
    <property type="entry name" value="MID_pPIWI_RE"/>
</dbReference>
<accession>A0AAE3GF51</accession>
<evidence type="ECO:0000313" key="5">
    <source>
        <dbReference type="Proteomes" id="UP001206128"/>
    </source>
</evidence>
<dbReference type="InterPro" id="IPR025085">
    <property type="entry name" value="pPIWI_RE_X"/>
</dbReference>
<dbReference type="Pfam" id="PF18157">
    <property type="entry name" value="MID_pPIWI_RE"/>
    <property type="match status" value="1"/>
</dbReference>
<evidence type="ECO:0008006" key="6">
    <source>
        <dbReference type="Google" id="ProtNLM"/>
    </source>
</evidence>
<dbReference type="Pfam" id="PF13111">
    <property type="entry name" value="pPIWI_RE_X"/>
    <property type="match status" value="1"/>
</dbReference>
<organism evidence="4 5">
    <name type="scientific">Goodfellowiella coeruleoviolacea</name>
    <dbReference type="NCBI Taxonomy" id="334858"/>
    <lineage>
        <taxon>Bacteria</taxon>
        <taxon>Bacillati</taxon>
        <taxon>Actinomycetota</taxon>
        <taxon>Actinomycetes</taxon>
        <taxon>Pseudonocardiales</taxon>
        <taxon>Pseudonocardiaceae</taxon>
        <taxon>Goodfellowiella</taxon>
    </lineage>
</organism>
<dbReference type="EMBL" id="JAMTCK010000009">
    <property type="protein sequence ID" value="MCP2167126.1"/>
    <property type="molecule type" value="Genomic_DNA"/>
</dbReference>
<dbReference type="RefSeq" id="WP_253773705.1">
    <property type="nucleotide sequence ID" value="NZ_JAMTCK010000009.1"/>
</dbReference>
<evidence type="ECO:0000313" key="4">
    <source>
        <dbReference type="EMBL" id="MCP2167126.1"/>
    </source>
</evidence>
<dbReference type="Pfam" id="PF13032">
    <property type="entry name" value="RNaseH_pPIWI_RE"/>
    <property type="match status" value="1"/>
</dbReference>
<reference evidence="4" key="1">
    <citation type="submission" date="2022-06" db="EMBL/GenBank/DDBJ databases">
        <title>Genomic Encyclopedia of Archaeal and Bacterial Type Strains, Phase II (KMG-II): from individual species to whole genera.</title>
        <authorList>
            <person name="Goeker M."/>
        </authorList>
    </citation>
    <scope>NUCLEOTIDE SEQUENCE</scope>
    <source>
        <strain evidence="4">DSM 43935</strain>
    </source>
</reference>
<feature type="domain" description="pPIWI-RE RNaseH" evidence="1">
    <location>
        <begin position="606"/>
        <end position="892"/>
    </location>
</feature>
<comment type="caution">
    <text evidence="4">The sequence shown here is derived from an EMBL/GenBank/DDBJ whole genome shotgun (WGS) entry which is preliminary data.</text>
</comment>
<evidence type="ECO:0000259" key="1">
    <source>
        <dbReference type="Pfam" id="PF13032"/>
    </source>
</evidence>